<name>A0A3T7M2I8_SALET</name>
<evidence type="ECO:0000313" key="1">
    <source>
        <dbReference type="EMBL" id="VDZ98397.1"/>
    </source>
</evidence>
<proteinExistence type="predicted"/>
<protein>
    <submittedName>
        <fullName evidence="1">Periplasmic or exported protein</fullName>
    </submittedName>
</protein>
<reference evidence="1 2" key="1">
    <citation type="submission" date="2018-12" db="EMBL/GenBank/DDBJ databases">
        <authorList>
            <consortium name="Pathogen Informatics"/>
        </authorList>
    </citation>
    <scope>NUCLEOTIDE SEQUENCE [LARGE SCALE GENOMIC DNA]</scope>
    <source>
        <strain evidence="1 2">NCTC129</strain>
    </source>
</reference>
<dbReference type="Proteomes" id="UP000282086">
    <property type="component" value="Chromosome"/>
</dbReference>
<organism evidence="1 2">
    <name type="scientific">Salmonella enterica I</name>
    <dbReference type="NCBI Taxonomy" id="59201"/>
    <lineage>
        <taxon>Bacteria</taxon>
        <taxon>Pseudomonadati</taxon>
        <taxon>Pseudomonadota</taxon>
        <taxon>Gammaproteobacteria</taxon>
        <taxon>Enterobacterales</taxon>
        <taxon>Enterobacteriaceae</taxon>
        <taxon>Salmonella</taxon>
    </lineage>
</organism>
<gene>
    <name evidence="1" type="ORF">NCTC129_04660</name>
</gene>
<dbReference type="AlphaFoldDB" id="A0A3T7M2I8"/>
<sequence length="69" mass="7571">MLPGIGGKKNVKIIVWSGLLFLCLAARALATGVVGYLPMSDGEYAQKRALKPLLILPYSVSPDQTWHFR</sequence>
<accession>A0A3T7M2I8</accession>
<dbReference type="EMBL" id="LR134140">
    <property type="protein sequence ID" value="VDZ98397.1"/>
    <property type="molecule type" value="Genomic_DNA"/>
</dbReference>
<evidence type="ECO:0000313" key="2">
    <source>
        <dbReference type="Proteomes" id="UP000282086"/>
    </source>
</evidence>